<protein>
    <submittedName>
        <fullName evidence="2">Uncharacterized protein</fullName>
    </submittedName>
</protein>
<dbReference type="Proteomes" id="UP000307440">
    <property type="component" value="Unassembled WGS sequence"/>
</dbReference>
<sequence>MEQHDDCLLQSQGLWLYVDGSINLPPLAADSANSAEQHAKLLAILDWKKNDQIVIGAITLKVHIKTDSKDMWNELKDKFESITHGTAYKWVMKLLNFRITGEESLMKEFSKLDTIMGQTMDNTMLDKLKKKLSKPKALANWISMVKPKGQNLTYTNQKGSSHRPFHQKQQPQPSTSSTPPPANTGNQQQQPFKKKKCQGQKVKACITAAQLAAAAYSSITLDNSTMDINTPMLPVPQNPPPPQQAIHSTLEIGKGGKAVIRC</sequence>
<organism evidence="2 3">
    <name type="scientific">Coprinopsis marcescibilis</name>
    <name type="common">Agaric fungus</name>
    <name type="synonym">Psathyrella marcescibilis</name>
    <dbReference type="NCBI Taxonomy" id="230819"/>
    <lineage>
        <taxon>Eukaryota</taxon>
        <taxon>Fungi</taxon>
        <taxon>Dikarya</taxon>
        <taxon>Basidiomycota</taxon>
        <taxon>Agaricomycotina</taxon>
        <taxon>Agaricomycetes</taxon>
        <taxon>Agaricomycetidae</taxon>
        <taxon>Agaricales</taxon>
        <taxon>Agaricineae</taxon>
        <taxon>Psathyrellaceae</taxon>
        <taxon>Coprinopsis</taxon>
    </lineage>
</organism>
<name>A0A5C3KHX9_COPMA</name>
<feature type="compositionally biased region" description="Polar residues" evidence="1">
    <location>
        <begin position="150"/>
        <end position="159"/>
    </location>
</feature>
<gene>
    <name evidence="2" type="ORF">FA15DRAFT_722871</name>
</gene>
<proteinExistence type="predicted"/>
<feature type="region of interest" description="Disordered" evidence="1">
    <location>
        <begin position="150"/>
        <end position="195"/>
    </location>
</feature>
<keyword evidence="3" id="KW-1185">Reference proteome</keyword>
<evidence type="ECO:0000313" key="3">
    <source>
        <dbReference type="Proteomes" id="UP000307440"/>
    </source>
</evidence>
<evidence type="ECO:0000256" key="1">
    <source>
        <dbReference type="SAM" id="MobiDB-lite"/>
    </source>
</evidence>
<dbReference type="EMBL" id="ML210324">
    <property type="protein sequence ID" value="TFK19819.1"/>
    <property type="molecule type" value="Genomic_DNA"/>
</dbReference>
<accession>A0A5C3KHX9</accession>
<reference evidence="2 3" key="1">
    <citation type="journal article" date="2019" name="Nat. Ecol. Evol.">
        <title>Megaphylogeny resolves global patterns of mushroom evolution.</title>
        <authorList>
            <person name="Varga T."/>
            <person name="Krizsan K."/>
            <person name="Foldi C."/>
            <person name="Dima B."/>
            <person name="Sanchez-Garcia M."/>
            <person name="Sanchez-Ramirez S."/>
            <person name="Szollosi G.J."/>
            <person name="Szarkandi J.G."/>
            <person name="Papp V."/>
            <person name="Albert L."/>
            <person name="Andreopoulos W."/>
            <person name="Angelini C."/>
            <person name="Antonin V."/>
            <person name="Barry K.W."/>
            <person name="Bougher N.L."/>
            <person name="Buchanan P."/>
            <person name="Buyck B."/>
            <person name="Bense V."/>
            <person name="Catcheside P."/>
            <person name="Chovatia M."/>
            <person name="Cooper J."/>
            <person name="Damon W."/>
            <person name="Desjardin D."/>
            <person name="Finy P."/>
            <person name="Geml J."/>
            <person name="Haridas S."/>
            <person name="Hughes K."/>
            <person name="Justo A."/>
            <person name="Karasinski D."/>
            <person name="Kautmanova I."/>
            <person name="Kiss B."/>
            <person name="Kocsube S."/>
            <person name="Kotiranta H."/>
            <person name="LaButti K.M."/>
            <person name="Lechner B.E."/>
            <person name="Liimatainen K."/>
            <person name="Lipzen A."/>
            <person name="Lukacs Z."/>
            <person name="Mihaltcheva S."/>
            <person name="Morgado L.N."/>
            <person name="Niskanen T."/>
            <person name="Noordeloos M.E."/>
            <person name="Ohm R.A."/>
            <person name="Ortiz-Santana B."/>
            <person name="Ovrebo C."/>
            <person name="Racz N."/>
            <person name="Riley R."/>
            <person name="Savchenko A."/>
            <person name="Shiryaev A."/>
            <person name="Soop K."/>
            <person name="Spirin V."/>
            <person name="Szebenyi C."/>
            <person name="Tomsovsky M."/>
            <person name="Tulloss R.E."/>
            <person name="Uehling J."/>
            <person name="Grigoriev I.V."/>
            <person name="Vagvolgyi C."/>
            <person name="Papp T."/>
            <person name="Martin F.M."/>
            <person name="Miettinen O."/>
            <person name="Hibbett D.S."/>
            <person name="Nagy L.G."/>
        </authorList>
    </citation>
    <scope>NUCLEOTIDE SEQUENCE [LARGE SCALE GENOMIC DNA]</scope>
    <source>
        <strain evidence="2 3">CBS 121175</strain>
    </source>
</reference>
<dbReference type="AlphaFoldDB" id="A0A5C3KHX9"/>
<dbReference type="OrthoDB" id="3032860at2759"/>
<evidence type="ECO:0000313" key="2">
    <source>
        <dbReference type="EMBL" id="TFK19819.1"/>
    </source>
</evidence>
<dbReference type="Pfam" id="PF14223">
    <property type="entry name" value="Retrotran_gag_2"/>
    <property type="match status" value="1"/>
</dbReference>